<reference evidence="4" key="1">
    <citation type="submission" date="2020-07" db="EMBL/GenBank/DDBJ databases">
        <title>Genome sequence and genetic diversity analysis of an under-domesticated orphan crop, white fonio (Digitaria exilis).</title>
        <authorList>
            <person name="Bennetzen J.L."/>
            <person name="Chen S."/>
            <person name="Ma X."/>
            <person name="Wang X."/>
            <person name="Yssel A.E.J."/>
            <person name="Chaluvadi S.R."/>
            <person name="Johnson M."/>
            <person name="Gangashetty P."/>
            <person name="Hamidou F."/>
            <person name="Sanogo M.D."/>
            <person name="Zwaenepoel A."/>
            <person name="Wallace J."/>
            <person name="Van De Peer Y."/>
            <person name="Van Deynze A."/>
        </authorList>
    </citation>
    <scope>NUCLEOTIDE SEQUENCE</scope>
    <source>
        <tissue evidence="4">Leaves</tissue>
    </source>
</reference>
<dbReference type="GO" id="GO:0046872">
    <property type="term" value="F:metal ion binding"/>
    <property type="evidence" value="ECO:0007669"/>
    <property type="project" value="UniProtKB-KW"/>
</dbReference>
<keyword evidence="3" id="KW-0560">Oxidoreductase</keyword>
<organism evidence="4 5">
    <name type="scientific">Digitaria exilis</name>
    <dbReference type="NCBI Taxonomy" id="1010633"/>
    <lineage>
        <taxon>Eukaryota</taxon>
        <taxon>Viridiplantae</taxon>
        <taxon>Streptophyta</taxon>
        <taxon>Embryophyta</taxon>
        <taxon>Tracheophyta</taxon>
        <taxon>Spermatophyta</taxon>
        <taxon>Magnoliopsida</taxon>
        <taxon>Liliopsida</taxon>
        <taxon>Poales</taxon>
        <taxon>Poaceae</taxon>
        <taxon>PACMAD clade</taxon>
        <taxon>Panicoideae</taxon>
        <taxon>Panicodae</taxon>
        <taxon>Paniceae</taxon>
        <taxon>Anthephorinae</taxon>
        <taxon>Digitaria</taxon>
    </lineage>
</organism>
<sequence length="82" mass="8629">MASTTTYDGATTEGGFSDVVIVGQDYVVRVPDSLPLDGAAPLLCADVTVSRVKGGWNLASLVLALPNAFYMHVHAAKLCSRF</sequence>
<name>A0A835ABM9_9POAL</name>
<dbReference type="AlphaFoldDB" id="A0A835ABM9"/>
<dbReference type="SUPFAM" id="SSF50129">
    <property type="entry name" value="GroES-like"/>
    <property type="match status" value="1"/>
</dbReference>
<protein>
    <submittedName>
        <fullName evidence="4">Uncharacterized protein</fullName>
    </submittedName>
</protein>
<dbReference type="Proteomes" id="UP000636709">
    <property type="component" value="Unassembled WGS sequence"/>
</dbReference>
<dbReference type="PANTHER" id="PTHR42683">
    <property type="entry name" value="ALDEHYDE REDUCTASE"/>
    <property type="match status" value="1"/>
</dbReference>
<dbReference type="InterPro" id="IPR011032">
    <property type="entry name" value="GroES-like_sf"/>
</dbReference>
<evidence type="ECO:0000256" key="3">
    <source>
        <dbReference type="ARBA" id="ARBA00023002"/>
    </source>
</evidence>
<keyword evidence="2" id="KW-0862">Zinc</keyword>
<evidence type="ECO:0000256" key="2">
    <source>
        <dbReference type="ARBA" id="ARBA00022833"/>
    </source>
</evidence>
<dbReference type="OrthoDB" id="1932847at2759"/>
<comment type="caution">
    <text evidence="4">The sequence shown here is derived from an EMBL/GenBank/DDBJ whole genome shotgun (WGS) entry which is preliminary data.</text>
</comment>
<dbReference type="GO" id="GO:0016616">
    <property type="term" value="F:oxidoreductase activity, acting on the CH-OH group of donors, NAD or NADP as acceptor"/>
    <property type="evidence" value="ECO:0007669"/>
    <property type="project" value="InterPro"/>
</dbReference>
<accession>A0A835ABM9</accession>
<dbReference type="EMBL" id="JACEFO010002487">
    <property type="protein sequence ID" value="KAF8657647.1"/>
    <property type="molecule type" value="Genomic_DNA"/>
</dbReference>
<evidence type="ECO:0000256" key="1">
    <source>
        <dbReference type="ARBA" id="ARBA00022723"/>
    </source>
</evidence>
<keyword evidence="5" id="KW-1185">Reference proteome</keyword>
<proteinExistence type="predicted"/>
<evidence type="ECO:0000313" key="5">
    <source>
        <dbReference type="Proteomes" id="UP000636709"/>
    </source>
</evidence>
<dbReference type="Gene3D" id="3.90.180.10">
    <property type="entry name" value="Medium-chain alcohol dehydrogenases, catalytic domain"/>
    <property type="match status" value="1"/>
</dbReference>
<gene>
    <name evidence="4" type="ORF">HU200_059798</name>
</gene>
<keyword evidence="1" id="KW-0479">Metal-binding</keyword>
<evidence type="ECO:0000313" key="4">
    <source>
        <dbReference type="EMBL" id="KAF8657647.1"/>
    </source>
</evidence>
<dbReference type="InterPro" id="IPR047109">
    <property type="entry name" value="CAD-like"/>
</dbReference>